<dbReference type="Gene3D" id="3.40.50.300">
    <property type="entry name" value="P-loop containing nucleotide triphosphate hydrolases"/>
    <property type="match status" value="2"/>
</dbReference>
<dbReference type="SMART" id="SM00487">
    <property type="entry name" value="DEXDc"/>
    <property type="match status" value="1"/>
</dbReference>
<keyword evidence="1" id="KW-0547">Nucleotide-binding</keyword>
<name>A0ABW6TFI8_9NOCA</name>
<evidence type="ECO:0000256" key="2">
    <source>
        <dbReference type="ARBA" id="ARBA00022840"/>
    </source>
</evidence>
<dbReference type="SMART" id="SM00490">
    <property type="entry name" value="HELICc"/>
    <property type="match status" value="1"/>
</dbReference>
<dbReference type="SUPFAM" id="SSF52540">
    <property type="entry name" value="P-loop containing nucleoside triphosphate hydrolases"/>
    <property type="match status" value="2"/>
</dbReference>
<evidence type="ECO:0000313" key="6">
    <source>
        <dbReference type="EMBL" id="MFF4024042.1"/>
    </source>
</evidence>
<dbReference type="PANTHER" id="PTHR47962:SF5">
    <property type="entry name" value="ATP-DEPENDENT HELICASE LHR-RELATED"/>
    <property type="match status" value="1"/>
</dbReference>
<dbReference type="InterPro" id="IPR011545">
    <property type="entry name" value="DEAD/DEAH_box_helicase_dom"/>
</dbReference>
<accession>A0ABW6TFI8</accession>
<keyword evidence="2" id="KW-0067">ATP-binding</keyword>
<dbReference type="Pfam" id="PF00271">
    <property type="entry name" value="Helicase_C"/>
    <property type="match status" value="1"/>
</dbReference>
<dbReference type="EMBL" id="JBIATK010000004">
    <property type="protein sequence ID" value="MFF4024042.1"/>
    <property type="molecule type" value="Genomic_DNA"/>
</dbReference>
<reference evidence="6 7" key="1">
    <citation type="submission" date="2024-10" db="EMBL/GenBank/DDBJ databases">
        <title>The Natural Products Discovery Center: Release of the First 8490 Sequenced Strains for Exploring Actinobacteria Biosynthetic Diversity.</title>
        <authorList>
            <person name="Kalkreuter E."/>
            <person name="Kautsar S.A."/>
            <person name="Yang D."/>
            <person name="Bader C.D."/>
            <person name="Teijaro C.N."/>
            <person name="Fluegel L."/>
            <person name="Davis C.M."/>
            <person name="Simpson J.R."/>
            <person name="Lauterbach L."/>
            <person name="Steele A.D."/>
            <person name="Gui C."/>
            <person name="Meng S."/>
            <person name="Li G."/>
            <person name="Viehrig K."/>
            <person name="Ye F."/>
            <person name="Su P."/>
            <person name="Kiefer A.F."/>
            <person name="Nichols A."/>
            <person name="Cepeda A.J."/>
            <person name="Yan W."/>
            <person name="Fan B."/>
            <person name="Jiang Y."/>
            <person name="Adhikari A."/>
            <person name="Zheng C.-J."/>
            <person name="Schuster L."/>
            <person name="Cowan T.M."/>
            <person name="Smanski M.J."/>
            <person name="Chevrette M.G."/>
            <person name="De Carvalho L.P.S."/>
            <person name="Shen B."/>
        </authorList>
    </citation>
    <scope>NUCLEOTIDE SEQUENCE [LARGE SCALE GENOMIC DNA]</scope>
    <source>
        <strain evidence="6 7">NPDC001867</strain>
    </source>
</reference>
<keyword evidence="7" id="KW-1185">Reference proteome</keyword>
<dbReference type="Proteomes" id="UP001602089">
    <property type="component" value="Unassembled WGS sequence"/>
</dbReference>
<evidence type="ECO:0000313" key="7">
    <source>
        <dbReference type="Proteomes" id="UP001602089"/>
    </source>
</evidence>
<dbReference type="CDD" id="cd17923">
    <property type="entry name" value="DEXHc_Hrq1-like"/>
    <property type="match status" value="1"/>
</dbReference>
<protein>
    <submittedName>
        <fullName evidence="6">DEAD/DEAH box helicase</fullName>
    </submittedName>
</protein>
<sequence>MMDVFEVHQHLIEDYKSFTTSSVDPRDPTIAQYVADRIEKGEQWPEPWVSLNPMFATGGSITDLVAEDLLDPECKRIFRLKSESGPVSDHPITLHRHQRDAIEIARSSSSYVLTTGTGSGKSLAYIIPIVDRVLRQQRQPGVKAIIVYPMNALANSQLGELTKFLRWGYPEGGEPVTFARYTGQEKDEERERILRDPPDILLTNYVMLELVLTRPEERRRLVDAARGLQFLVLDELHTYRGRQGADVAMLVRRVRNACESPNLQCVGTSATMASSGTTADQKKVVAEVASNIFGTEVTADRVIGETLDRATTGDPEDQAGLAANVRAGGVHGDYADIAGSPLASWIEQTFGLTTEHGTRLVVRQQPARVRQAAAHLAELAGATVDDCDRAIRRTLLNGSSARHPVTLRPLFAFRLHQFLSKGDTVYASLEAEEQRHLTSQYQIAVPEHPDHVLLPLAFCRECGQEYYVVTRTEQGGRIRYRSRRDRDESGGARTDGYLYLSSKHPWPADPLQEGRLPDSWVEDGDVLDRLRNHLPRRVRVDVSGSEVNADGTEAAFVPTPFRFCLRCRVAYEQSRGRDFAKLATLDVEGRSSAVSVLSSSIVSTLKKLPPEQLSKTARKLLTFVDNRQDASLQAGHFNDFVQVTQLRGALYRALAEGPARHDDVAQRVVRALDIDFADYAKNPDAVYGPRLAAQRAFTAFVDYRIYSDLQRGWRVTMPNLEQTGLLRIEYESLSEIAADQTVWDRACPPLRDAHSAQREELCRIVLDEFRRELAVDVDCLTEDGFDRIRRQSDQHLTGLWSIPRHEQAPQPATVSTGPGSAGRPRSDVRLTGRSLLGRHIRDHSGLRTVDGDKLITADSQQVIENLLSMLEFTGLLTTVSVPHLTGPAYRLKASSIIWRVGSGEQAAVDLLRKKVDPDLGSQVNAFFRDLYRDNASGMSGLYAREHTAQVDSNRREEREEDFREGRLPVMYCSPTMELGVDIADLNAVALRNVPPTPANYAQRSGRAGRSGQPALVVTYCATGNSHDQYYFRRSADMVAGSVAAPRLDLTNEALLKSHLHAVWLAETRADLRTRMSQLLQLDSDGMPLQPDLQQALASTDALERAKARAAEVISPLIGELRLTSWWYEQWVNDVISGAPEAFDRACVRWRELYQSALDDQEEQNRIVRDVSATHRERKAAESRRLDAERQMVLLRNEDSDRSHSDFYTYRYFASEGFLPGYSFPRLPLAAYIPAVKAGGTQADGQYLQRPRFLAIREFGPGAIIYHEGARYQVKRIQVPTTSQGGGILDTQDTRRCDECGYHHVAKPGLDRCEYCDAILAPPQHDMMRMQTVFTRRRERISSDEEERRRAGFELHTSYRFHDHGSRPGRLRANVVTPAAKTTALLDYGDTATVRVTNLGLRRRQNPDDRGYWLDTVKGNWLSERDAEDAMAPGDGLDAVSSSTRPQKVVPYVEDTRNILVFRLTESVPDEQQARVLATSLRYALERGIEAEFQLEDNELSSEALPDSSGQARMLFTESAEGGAGVLRRLHAEPDALARAARRALEIAHFAPDGTDLGGAPGARERCEKACYDCLLSYGNQSEHELIDRHAVRDLLLELCAAAAQPENDGGDRAAQIEALRALLRSPAEHKLLDLLVEHDLALPSMVHQPIAGADITPDLGFIGSGAGLAVFVDESADADPELEDRLIDVGWSMVRLSTGDDWLARLREHAYVLGEGRK</sequence>
<dbReference type="InterPro" id="IPR052511">
    <property type="entry name" value="ATP-dep_Helicase"/>
</dbReference>
<evidence type="ECO:0000256" key="3">
    <source>
        <dbReference type="SAM" id="MobiDB-lite"/>
    </source>
</evidence>
<dbReference type="RefSeq" id="WP_228816306.1">
    <property type="nucleotide sequence ID" value="NZ_JADLPS010000001.1"/>
</dbReference>
<dbReference type="Pfam" id="PF09369">
    <property type="entry name" value="MZB"/>
    <property type="match status" value="1"/>
</dbReference>
<evidence type="ECO:0000256" key="1">
    <source>
        <dbReference type="ARBA" id="ARBA00022741"/>
    </source>
</evidence>
<evidence type="ECO:0000259" key="5">
    <source>
        <dbReference type="PROSITE" id="PS51194"/>
    </source>
</evidence>
<organism evidence="6 7">
    <name type="scientific">Nocardia elegans</name>
    <dbReference type="NCBI Taxonomy" id="300029"/>
    <lineage>
        <taxon>Bacteria</taxon>
        <taxon>Bacillati</taxon>
        <taxon>Actinomycetota</taxon>
        <taxon>Actinomycetes</taxon>
        <taxon>Mycobacteriales</taxon>
        <taxon>Nocardiaceae</taxon>
        <taxon>Nocardia</taxon>
    </lineage>
</organism>
<dbReference type="InterPro" id="IPR018973">
    <property type="entry name" value="MZB"/>
</dbReference>
<dbReference type="InterPro" id="IPR014001">
    <property type="entry name" value="Helicase_ATP-bd"/>
</dbReference>
<keyword evidence="6" id="KW-0347">Helicase</keyword>
<dbReference type="InterPro" id="IPR001650">
    <property type="entry name" value="Helicase_C-like"/>
</dbReference>
<dbReference type="PANTHER" id="PTHR47962">
    <property type="entry name" value="ATP-DEPENDENT HELICASE LHR-RELATED-RELATED"/>
    <property type="match status" value="1"/>
</dbReference>
<feature type="domain" description="Helicase ATP-binding" evidence="4">
    <location>
        <begin position="102"/>
        <end position="290"/>
    </location>
</feature>
<comment type="caution">
    <text evidence="6">The sequence shown here is derived from an EMBL/GenBank/DDBJ whole genome shotgun (WGS) entry which is preliminary data.</text>
</comment>
<keyword evidence="6" id="KW-0378">Hydrolase</keyword>
<feature type="domain" description="Helicase C-terminal" evidence="5">
    <location>
        <begin position="892"/>
        <end position="1055"/>
    </location>
</feature>
<evidence type="ECO:0000259" key="4">
    <source>
        <dbReference type="PROSITE" id="PS51192"/>
    </source>
</evidence>
<dbReference type="GO" id="GO:0004386">
    <property type="term" value="F:helicase activity"/>
    <property type="evidence" value="ECO:0007669"/>
    <property type="project" value="UniProtKB-KW"/>
</dbReference>
<dbReference type="InterPro" id="IPR027417">
    <property type="entry name" value="P-loop_NTPase"/>
</dbReference>
<proteinExistence type="predicted"/>
<gene>
    <name evidence="6" type="ORF">ACFYY5_14490</name>
</gene>
<feature type="region of interest" description="Disordered" evidence="3">
    <location>
        <begin position="800"/>
        <end position="827"/>
    </location>
</feature>
<dbReference type="Pfam" id="PF00270">
    <property type="entry name" value="DEAD"/>
    <property type="match status" value="1"/>
</dbReference>
<dbReference type="PROSITE" id="PS51192">
    <property type="entry name" value="HELICASE_ATP_BIND_1"/>
    <property type="match status" value="1"/>
</dbReference>
<dbReference type="PROSITE" id="PS51194">
    <property type="entry name" value="HELICASE_CTER"/>
    <property type="match status" value="1"/>
</dbReference>